<dbReference type="AlphaFoldDB" id="A0A4C1TEJ5"/>
<dbReference type="Proteomes" id="UP000299102">
    <property type="component" value="Unassembled WGS sequence"/>
</dbReference>
<evidence type="ECO:0000256" key="1">
    <source>
        <dbReference type="SAM" id="MobiDB-lite"/>
    </source>
</evidence>
<dbReference type="EMBL" id="BGZK01000054">
    <property type="protein sequence ID" value="GBP12929.1"/>
    <property type="molecule type" value="Genomic_DNA"/>
</dbReference>
<keyword evidence="3" id="KW-1185">Reference proteome</keyword>
<proteinExistence type="predicted"/>
<sequence length="164" mass="17548">MLGADEPAPKVAGRRRGARGGPPRRDPVNKLTPPRPRNELPSTYITLTDKQKDHLAYSCQLMIGKFNGGDCTSSPPCGSVRFGADNDHCRKGGPNNGFNLTLTENHSVCSSMVKSFNPAFGSHLGWSLDSNTNTALNSGDATVHFTPNSIVDSFAQSSQSRSQS</sequence>
<accession>A0A4C1TEJ5</accession>
<comment type="caution">
    <text evidence="2">The sequence shown here is derived from an EMBL/GenBank/DDBJ whole genome shotgun (WGS) entry which is preliminary data.</text>
</comment>
<protein>
    <submittedName>
        <fullName evidence="2">Uncharacterized protein</fullName>
    </submittedName>
</protein>
<reference evidence="2 3" key="1">
    <citation type="journal article" date="2019" name="Commun. Biol.">
        <title>The bagworm genome reveals a unique fibroin gene that provides high tensile strength.</title>
        <authorList>
            <person name="Kono N."/>
            <person name="Nakamura H."/>
            <person name="Ohtoshi R."/>
            <person name="Tomita M."/>
            <person name="Numata K."/>
            <person name="Arakawa K."/>
        </authorList>
    </citation>
    <scope>NUCLEOTIDE SEQUENCE [LARGE SCALE GENOMIC DNA]</scope>
</reference>
<evidence type="ECO:0000313" key="2">
    <source>
        <dbReference type="EMBL" id="GBP12929.1"/>
    </source>
</evidence>
<gene>
    <name evidence="2" type="ORF">EVAR_79275_1</name>
</gene>
<organism evidence="2 3">
    <name type="scientific">Eumeta variegata</name>
    <name type="common">Bagworm moth</name>
    <name type="synonym">Eumeta japonica</name>
    <dbReference type="NCBI Taxonomy" id="151549"/>
    <lineage>
        <taxon>Eukaryota</taxon>
        <taxon>Metazoa</taxon>
        <taxon>Ecdysozoa</taxon>
        <taxon>Arthropoda</taxon>
        <taxon>Hexapoda</taxon>
        <taxon>Insecta</taxon>
        <taxon>Pterygota</taxon>
        <taxon>Neoptera</taxon>
        <taxon>Endopterygota</taxon>
        <taxon>Lepidoptera</taxon>
        <taxon>Glossata</taxon>
        <taxon>Ditrysia</taxon>
        <taxon>Tineoidea</taxon>
        <taxon>Psychidae</taxon>
        <taxon>Oiketicinae</taxon>
        <taxon>Eumeta</taxon>
    </lineage>
</organism>
<name>A0A4C1TEJ5_EUMVA</name>
<feature type="region of interest" description="Disordered" evidence="1">
    <location>
        <begin position="1"/>
        <end position="41"/>
    </location>
</feature>
<evidence type="ECO:0000313" key="3">
    <source>
        <dbReference type="Proteomes" id="UP000299102"/>
    </source>
</evidence>